<keyword evidence="13 18" id="KW-1133">Transmembrane helix</keyword>
<evidence type="ECO:0000256" key="16">
    <source>
        <dbReference type="ARBA" id="ARBA00051245"/>
    </source>
</evidence>
<evidence type="ECO:0000256" key="7">
    <source>
        <dbReference type="ARBA" id="ARBA00022519"/>
    </source>
</evidence>
<keyword evidence="14 18" id="KW-0472">Membrane</keyword>
<protein>
    <recommendedName>
        <fullName evidence="5">non-specific protein-tyrosine kinase</fullName>
        <ecNumber evidence="5">2.7.10.2</ecNumber>
    </recommendedName>
</protein>
<evidence type="ECO:0000256" key="9">
    <source>
        <dbReference type="ARBA" id="ARBA00022692"/>
    </source>
</evidence>
<keyword evidence="9 18" id="KW-0812">Transmembrane</keyword>
<evidence type="ECO:0000256" key="1">
    <source>
        <dbReference type="ARBA" id="ARBA00004429"/>
    </source>
</evidence>
<keyword evidence="17" id="KW-0175">Coiled coil</keyword>
<comment type="similarity">
    <text evidence="4">Belongs to the etk/wzc family.</text>
</comment>
<evidence type="ECO:0000256" key="8">
    <source>
        <dbReference type="ARBA" id="ARBA00022679"/>
    </source>
</evidence>
<dbReference type="PANTHER" id="PTHR32309">
    <property type="entry name" value="TYROSINE-PROTEIN KINASE"/>
    <property type="match status" value="1"/>
</dbReference>
<evidence type="ECO:0000256" key="17">
    <source>
        <dbReference type="SAM" id="Coils"/>
    </source>
</evidence>
<keyword evidence="15" id="KW-0829">Tyrosine-protein kinase</keyword>
<comment type="similarity">
    <text evidence="2">Belongs to the CpsC/CapA family.</text>
</comment>
<evidence type="ECO:0000256" key="14">
    <source>
        <dbReference type="ARBA" id="ARBA00023136"/>
    </source>
</evidence>
<evidence type="ECO:0000256" key="15">
    <source>
        <dbReference type="ARBA" id="ARBA00023137"/>
    </source>
</evidence>
<dbReference type="SUPFAM" id="SSF52540">
    <property type="entry name" value="P-loop containing nucleoside triphosphate hydrolases"/>
    <property type="match status" value="1"/>
</dbReference>
<evidence type="ECO:0000259" key="19">
    <source>
        <dbReference type="Pfam" id="PF02706"/>
    </source>
</evidence>
<dbReference type="InterPro" id="IPR003856">
    <property type="entry name" value="LPS_length_determ_N"/>
</dbReference>
<dbReference type="InterPro" id="IPR025669">
    <property type="entry name" value="AAA_dom"/>
</dbReference>
<comment type="subcellular location">
    <subcellularLocation>
        <location evidence="1">Cell inner membrane</location>
        <topology evidence="1">Multi-pass membrane protein</topology>
    </subcellularLocation>
</comment>
<sequence length="712" mass="79326">MKATQNLPILLSTPPISAPPENEGGLELGRVVAALRRQVWLIAGVTTVMIGAAVLKIVTATPIYRSGFEILTEPVTVETEVLSSLPQTLSSRQDQSLTTTTLDETKIRVLRSPDVLNPVVEELKRDYPEITYESLIRDLVIQVDAKNILQVSYGNPDKELVQTVLDLLSEAYLRYSLEDRRQDIRRGIDFVDSQLPALKSQVAQWQGQLQEFRQQYNLIDPESQASLLSDQMGSLRRDLIETQTQLRETRLTYQQLQTALSQPSLEQAGSSPLVDSPRYQKLLDQLLEIDSQLAQDSILYLERSPELNVLLQQRQSLLPLLQQEGFRVAQQVASQIQELQDREQSLSASIGSTNQQIKQLSAVMRQYTDIQRELEIATDNLTQFLAKREGLRIDAAQRQLPWRLLTAPNEPYPSAASTKRTLALGAILGLLLGTGAALAIDRLSSVLHTSKEVKDSAKLPILGIIPTNKSLNELDQWLSSNAVLGSLNGSGSIDSLQFHRLMADPFLEAFRLLCVNVRLLSPDRPIRSLTVSSPVPANGKTTVAFYLAQVAAAMGQRVLLVDGDLRRPSLHHRLNLSNSRGLTDLIAHSLEYEQAIQQTPWESNLYILPAGSIPPEPTRILSSESMRQIIEKNRTAFDLVIYDAPPLLGFADTYLLSEHTDGILLVARLGQLKRSLLEKALEDLRISSIPVLGLVVNDSAEKMGTPYTYYRY</sequence>
<dbReference type="AlphaFoldDB" id="A0AA97ASU1"/>
<dbReference type="GO" id="GO:0004715">
    <property type="term" value="F:non-membrane spanning protein tyrosine kinase activity"/>
    <property type="evidence" value="ECO:0007669"/>
    <property type="project" value="UniProtKB-EC"/>
</dbReference>
<evidence type="ECO:0000256" key="11">
    <source>
        <dbReference type="ARBA" id="ARBA00022777"/>
    </source>
</evidence>
<keyword evidence="7" id="KW-0997">Cell inner membrane</keyword>
<dbReference type="GO" id="GO:0005524">
    <property type="term" value="F:ATP binding"/>
    <property type="evidence" value="ECO:0007669"/>
    <property type="project" value="UniProtKB-KW"/>
</dbReference>
<evidence type="ECO:0000256" key="6">
    <source>
        <dbReference type="ARBA" id="ARBA00022475"/>
    </source>
</evidence>
<feature type="transmembrane region" description="Helical" evidence="18">
    <location>
        <begin position="39"/>
        <end position="58"/>
    </location>
</feature>
<dbReference type="InterPro" id="IPR005702">
    <property type="entry name" value="Wzc-like_C"/>
</dbReference>
<dbReference type="EC" id="2.7.10.2" evidence="5"/>
<keyword evidence="10" id="KW-0547">Nucleotide-binding</keyword>
<evidence type="ECO:0000256" key="3">
    <source>
        <dbReference type="ARBA" id="ARBA00007316"/>
    </source>
</evidence>
<evidence type="ECO:0000256" key="10">
    <source>
        <dbReference type="ARBA" id="ARBA00022741"/>
    </source>
</evidence>
<keyword evidence="8" id="KW-0808">Transferase</keyword>
<evidence type="ECO:0000313" key="21">
    <source>
        <dbReference type="EMBL" id="WNZ27663.1"/>
    </source>
</evidence>
<dbReference type="Pfam" id="PF02706">
    <property type="entry name" value="Wzz"/>
    <property type="match status" value="1"/>
</dbReference>
<evidence type="ECO:0000256" key="18">
    <source>
        <dbReference type="SAM" id="Phobius"/>
    </source>
</evidence>
<dbReference type="RefSeq" id="WP_316436082.1">
    <property type="nucleotide sequence ID" value="NZ_CP053587.1"/>
</dbReference>
<dbReference type="InterPro" id="IPR050445">
    <property type="entry name" value="Bact_polysacc_biosynth/exp"/>
</dbReference>
<dbReference type="GO" id="GO:0005886">
    <property type="term" value="C:plasma membrane"/>
    <property type="evidence" value="ECO:0007669"/>
    <property type="project" value="UniProtKB-SubCell"/>
</dbReference>
<dbReference type="Pfam" id="PF13614">
    <property type="entry name" value="AAA_31"/>
    <property type="match status" value="1"/>
</dbReference>
<dbReference type="InterPro" id="IPR027417">
    <property type="entry name" value="P-loop_NTPase"/>
</dbReference>
<feature type="coiled-coil region" evidence="17">
    <location>
        <begin position="329"/>
        <end position="380"/>
    </location>
</feature>
<keyword evidence="12" id="KW-0067">ATP-binding</keyword>
<dbReference type="Gene3D" id="3.40.50.300">
    <property type="entry name" value="P-loop containing nucleotide triphosphate hydrolases"/>
    <property type="match status" value="1"/>
</dbReference>
<keyword evidence="6" id="KW-1003">Cell membrane</keyword>
<accession>A0AA97ASU1</accession>
<proteinExistence type="inferred from homology"/>
<dbReference type="NCBIfam" id="TIGR01007">
    <property type="entry name" value="eps_fam"/>
    <property type="match status" value="1"/>
</dbReference>
<evidence type="ECO:0000256" key="4">
    <source>
        <dbReference type="ARBA" id="ARBA00008883"/>
    </source>
</evidence>
<comment type="similarity">
    <text evidence="3">Belongs to the CpsD/CapB family.</text>
</comment>
<feature type="domain" description="Polysaccharide chain length determinant N-terminal" evidence="19">
    <location>
        <begin position="26"/>
        <end position="123"/>
    </location>
</feature>
<evidence type="ECO:0000259" key="20">
    <source>
        <dbReference type="Pfam" id="PF13614"/>
    </source>
</evidence>
<organism evidence="21">
    <name type="scientific">Leptolyngbya sp. NK1-12</name>
    <dbReference type="NCBI Taxonomy" id="2547451"/>
    <lineage>
        <taxon>Bacteria</taxon>
        <taxon>Bacillati</taxon>
        <taxon>Cyanobacteriota</taxon>
        <taxon>Cyanophyceae</taxon>
        <taxon>Leptolyngbyales</taxon>
        <taxon>Leptolyngbyaceae</taxon>
        <taxon>Leptolyngbya group</taxon>
        <taxon>Leptolyngbya</taxon>
    </lineage>
</organism>
<evidence type="ECO:0000256" key="13">
    <source>
        <dbReference type="ARBA" id="ARBA00022989"/>
    </source>
</evidence>
<evidence type="ECO:0000256" key="2">
    <source>
        <dbReference type="ARBA" id="ARBA00006683"/>
    </source>
</evidence>
<keyword evidence="11" id="KW-0418">Kinase</keyword>
<feature type="domain" description="AAA" evidence="20">
    <location>
        <begin position="539"/>
        <end position="656"/>
    </location>
</feature>
<dbReference type="PANTHER" id="PTHR32309:SF13">
    <property type="entry name" value="FERRIC ENTEROBACTIN TRANSPORT PROTEIN FEPE"/>
    <property type="match status" value="1"/>
</dbReference>
<evidence type="ECO:0000256" key="5">
    <source>
        <dbReference type="ARBA" id="ARBA00011903"/>
    </source>
</evidence>
<name>A0AA97ASU1_9CYAN</name>
<comment type="catalytic activity">
    <reaction evidence="16">
        <text>L-tyrosyl-[protein] + ATP = O-phospho-L-tyrosyl-[protein] + ADP + H(+)</text>
        <dbReference type="Rhea" id="RHEA:10596"/>
        <dbReference type="Rhea" id="RHEA-COMP:10136"/>
        <dbReference type="Rhea" id="RHEA-COMP:20101"/>
        <dbReference type="ChEBI" id="CHEBI:15378"/>
        <dbReference type="ChEBI" id="CHEBI:30616"/>
        <dbReference type="ChEBI" id="CHEBI:46858"/>
        <dbReference type="ChEBI" id="CHEBI:61978"/>
        <dbReference type="ChEBI" id="CHEBI:456216"/>
        <dbReference type="EC" id="2.7.10.2"/>
    </reaction>
</comment>
<dbReference type="EMBL" id="CP053587">
    <property type="protein sequence ID" value="WNZ27663.1"/>
    <property type="molecule type" value="Genomic_DNA"/>
</dbReference>
<evidence type="ECO:0000256" key="12">
    <source>
        <dbReference type="ARBA" id="ARBA00022840"/>
    </source>
</evidence>
<dbReference type="CDD" id="cd05387">
    <property type="entry name" value="BY-kinase"/>
    <property type="match status" value="1"/>
</dbReference>
<reference evidence="21" key="1">
    <citation type="submission" date="2020-05" db="EMBL/GenBank/DDBJ databases">
        <authorList>
            <person name="Zhu T."/>
            <person name="Keshari N."/>
            <person name="Lu X."/>
        </authorList>
    </citation>
    <scope>NUCLEOTIDE SEQUENCE</scope>
    <source>
        <strain evidence="21">NK1-12</strain>
    </source>
</reference>
<gene>
    <name evidence="21" type="ORF">HJG54_32970</name>
</gene>